<organism evidence="2 3">
    <name type="scientific">Symbiodinium necroappetens</name>
    <dbReference type="NCBI Taxonomy" id="1628268"/>
    <lineage>
        <taxon>Eukaryota</taxon>
        <taxon>Sar</taxon>
        <taxon>Alveolata</taxon>
        <taxon>Dinophyceae</taxon>
        <taxon>Suessiales</taxon>
        <taxon>Symbiodiniaceae</taxon>
        <taxon>Symbiodinium</taxon>
    </lineage>
</organism>
<feature type="transmembrane region" description="Helical" evidence="1">
    <location>
        <begin position="302"/>
        <end position="321"/>
    </location>
</feature>
<protein>
    <submittedName>
        <fullName evidence="2">Uncharacterized protein</fullName>
    </submittedName>
</protein>
<comment type="caution">
    <text evidence="2">The sequence shown here is derived from an EMBL/GenBank/DDBJ whole genome shotgun (WGS) entry which is preliminary data.</text>
</comment>
<feature type="transmembrane region" description="Helical" evidence="1">
    <location>
        <begin position="50"/>
        <end position="66"/>
    </location>
</feature>
<feature type="non-terminal residue" evidence="2">
    <location>
        <position position="1"/>
    </location>
</feature>
<evidence type="ECO:0000313" key="3">
    <source>
        <dbReference type="Proteomes" id="UP000601435"/>
    </source>
</evidence>
<dbReference type="EMBL" id="CAJNJA010065221">
    <property type="protein sequence ID" value="CAE7884822.1"/>
    <property type="molecule type" value="Genomic_DNA"/>
</dbReference>
<keyword evidence="1" id="KW-0812">Transmembrane</keyword>
<keyword evidence="1" id="KW-0472">Membrane</keyword>
<evidence type="ECO:0000256" key="1">
    <source>
        <dbReference type="SAM" id="Phobius"/>
    </source>
</evidence>
<reference evidence="2" key="1">
    <citation type="submission" date="2021-02" db="EMBL/GenBank/DDBJ databases">
        <authorList>
            <person name="Dougan E. K."/>
            <person name="Rhodes N."/>
            <person name="Thang M."/>
            <person name="Chan C."/>
        </authorList>
    </citation>
    <scope>NUCLEOTIDE SEQUENCE</scope>
</reference>
<keyword evidence="1" id="KW-1133">Transmembrane helix</keyword>
<proteinExistence type="predicted"/>
<dbReference type="Proteomes" id="UP000601435">
    <property type="component" value="Unassembled WGS sequence"/>
</dbReference>
<evidence type="ECO:0000313" key="2">
    <source>
        <dbReference type="EMBL" id="CAE7884822.1"/>
    </source>
</evidence>
<name>A0A813AZ01_9DINO</name>
<keyword evidence="3" id="KW-1185">Reference proteome</keyword>
<dbReference type="AlphaFoldDB" id="A0A813AZ01"/>
<sequence length="430" mass="48803">MREFALYARLRAAQEEMKKQPLRAGGVRLLVTLELLSMLCYIQVATLTNAVFLAVPFVLLLVMAMVRHQGPAKLVTEPLYVLWPHDQSRLGLLRQQISATRFVACGWSLKLACCVVYWARFTHVNLLPDICPARLQNVGCDGYSYYCAYKQFKAATPSSEQMAAESLFKQLYEAEDSPCWHDCNCGDFCLKETYVELGVFARTLRCDPLTDQTLECCQCLHCQLSVPGWLQAGCKARAYIPETPRELFEAAWNPSHVRMYSRNPYYIRHAWHLENAMLAQLSFCVLTHNVDAADLRIQVWRLAMWLLQLLPSVALAGWLLLSLALPRILQQDPLCMLGQAASDTSAIEQVDAKAQTLRADISHKRLKPTLKERVSLYMGFAFFLLDYASDFNCLARMVLEQKYSVAIAQAVMIVLPIVLDCYRGKIQVVE</sequence>
<dbReference type="OrthoDB" id="10311130at2759"/>
<gene>
    <name evidence="2" type="ORF">SNEC2469_LOCUS29219</name>
</gene>
<accession>A0A813AZ01</accession>